<evidence type="ECO:0000313" key="6">
    <source>
        <dbReference type="EMBL" id="MCQ4080742.1"/>
    </source>
</evidence>
<dbReference type="InterPro" id="IPR021754">
    <property type="entry name" value="DUF3320"/>
</dbReference>
<feature type="region of interest" description="Disordered" evidence="1">
    <location>
        <begin position="69"/>
        <end position="94"/>
    </location>
</feature>
<dbReference type="InterPro" id="IPR047187">
    <property type="entry name" value="SF1_C_Upf1"/>
</dbReference>
<dbReference type="Pfam" id="PF13086">
    <property type="entry name" value="AAA_11"/>
    <property type="match status" value="1"/>
</dbReference>
<evidence type="ECO:0000256" key="1">
    <source>
        <dbReference type="SAM" id="MobiDB-lite"/>
    </source>
</evidence>
<dbReference type="Pfam" id="PF11784">
    <property type="entry name" value="DUF3320"/>
    <property type="match status" value="1"/>
</dbReference>
<evidence type="ECO:0000259" key="2">
    <source>
        <dbReference type="Pfam" id="PF11784"/>
    </source>
</evidence>
<dbReference type="InterPro" id="IPR045055">
    <property type="entry name" value="DNA2/NAM7-like"/>
</dbReference>
<feature type="domain" description="DNA2/NAM7 helicase helicase" evidence="3">
    <location>
        <begin position="303"/>
        <end position="376"/>
    </location>
</feature>
<protein>
    <submittedName>
        <fullName evidence="6">DUF3320 domain-containing protein</fullName>
    </submittedName>
</protein>
<dbReference type="CDD" id="cd18808">
    <property type="entry name" value="SF1_C_Upf1"/>
    <property type="match status" value="1"/>
</dbReference>
<dbReference type="InterPro" id="IPR025103">
    <property type="entry name" value="DUF4011"/>
</dbReference>
<dbReference type="SUPFAM" id="SSF52540">
    <property type="entry name" value="P-loop containing nucleoside triphosphate hydrolases"/>
    <property type="match status" value="2"/>
</dbReference>
<dbReference type="InterPro" id="IPR041679">
    <property type="entry name" value="DNA2/NAM7-like_C"/>
</dbReference>
<reference evidence="6" key="1">
    <citation type="submission" date="2022-06" db="EMBL/GenBank/DDBJ databases">
        <title>Draft genome sequence of Streptomyces sp. RB6PN25 isolated from peat swamp forest in Thailand.</title>
        <authorList>
            <person name="Duangmal K."/>
            <person name="Klaysubun C."/>
        </authorList>
    </citation>
    <scope>NUCLEOTIDE SEQUENCE</scope>
    <source>
        <strain evidence="6">RB6PN25</strain>
    </source>
</reference>
<evidence type="ECO:0000259" key="3">
    <source>
        <dbReference type="Pfam" id="PF13086"/>
    </source>
</evidence>
<dbReference type="Gene3D" id="3.40.50.300">
    <property type="entry name" value="P-loop containing nucleotide triphosphate hydrolases"/>
    <property type="match status" value="3"/>
</dbReference>
<feature type="domain" description="DUF3320" evidence="2">
    <location>
        <begin position="2076"/>
        <end position="2115"/>
    </location>
</feature>
<dbReference type="RefSeq" id="WP_255919659.1">
    <property type="nucleotide sequence ID" value="NZ_JANFNG010000005.1"/>
</dbReference>
<dbReference type="InterPro" id="IPR027417">
    <property type="entry name" value="P-loop_NTPase"/>
</dbReference>
<dbReference type="Gene3D" id="3.40.960.10">
    <property type="entry name" value="VSR Endonuclease"/>
    <property type="match status" value="1"/>
</dbReference>
<proteinExistence type="predicted"/>
<evidence type="ECO:0000259" key="5">
    <source>
        <dbReference type="Pfam" id="PF18741"/>
    </source>
</evidence>
<name>A0ABT1PST4_9ACTN</name>
<keyword evidence="7" id="KW-1185">Reference proteome</keyword>
<dbReference type="Pfam" id="PF18741">
    <property type="entry name" value="MTES_1575"/>
    <property type="match status" value="1"/>
</dbReference>
<dbReference type="SUPFAM" id="SSF52980">
    <property type="entry name" value="Restriction endonuclease-like"/>
    <property type="match status" value="1"/>
</dbReference>
<accession>A0ABT1PST4</accession>
<sequence length="2241" mass="245316">MISQDTAGGGSDDLDRFKAVLAGWRTSLVDLSGRNRLLNFRHTKSSTLEIIRPGAADLVSALNERPWPFAPLPESNDGQQAGDADADTPSAVVDGEDDAGIVTQKTTAPALMRALRSLRSRSIQIFNDYGLWTLQLGVGMLNWREDGATSSSEAPLILFPVELERTKTGQFLLRASDDEEPRINPALGIKLEQFGIDWTEAAQSDPNDVPAVLDLVRRTVAGKPLWEVTDRLVVSLFAAHKEAMYKDLLDNADAVLASDLVRAIAVGPGGALASDRFDFEEIPLDRIDELSPPEEVPLVLDADASQRQAVAAAVAGKSFVLDGPPGTGKSQTITNIIAGLMHAGRSVLFVSEKAAALDVVLQRLRSVGLDSYALALHSHNTSRKAVAQELGRALTEEPQAPELPEQERRQAQDDRIALSAYSTAMNEVRQPLGRTLHDVIGRIAKLRDAPVAYLAPAAPGQDDGYRPERLAGSDLQAIVQAAQTIRDAWQAVADPAFPWRHLRRGLPHPSTALDQARTALDALTAAVEPYQQLSTTGTGFGDVPAVQRLTQLLGLVARRPGTPKWWLTARDMAEQVDGPVEAFLRRLRRLRRARDDARDVAGARWEEISVRLTAEPPDAERQLARLDPPGLDLTALTEEQAEDMAREFQRLTEVLSRTAPSVQELAQQLGAYAPRSIQGVRALCELAALAEAGHRPVEAWLVPDALEEVRRAAVECVATALDDFLERLARTTAARELAEAEAGPGWAELPDTLAADPMSAERALSALEPPGVDLLVLTRHAAEGLATRFTHLADVLDGARDTGDEAAARLGCPRPVTIAEVRALATLIGLAAAEHRALPRWLDPELLPQVHAAVEELQAAARAVEAAEAAARDTFGPATPHTEELPEAVRRLTGNGGRFAAVLSSQVRADRKLVGGLSTMGGWRAGLQDQLPLALDWHEACQTLIRAVRTHRPLLGHYVADERPDMSVLTSALDHAEAIHRLASEAVADPRRREQLAECLALGGTAPPDLLAQGERLTESADAWSHALDDAPLSDVRAELTKKALTDCARWLRAHLVPLDDATHLIDTVKSIGGRPFPADTGHTLASARAAISTAQAAQRESTAFTEREKTDRALLAEWYQGLDTVPGLVGVGEAGDPRAGELLRDARALRASRDWQGPDASPRELSKPGLLGPYGTDGRADTAALASALDTAAAVHRFARDQLADPARRTPLISALALGGPTRTELLRPVPRIREVCDTWEIHTRQPHLSAVGSQLAAHAFEDCARWLRAHLEPLEDTAALIHAVARTVDAVAPATGWLTLTAARSAVAAVTAARAAQDDFLSHDQQDQQLLGALYDGIATDRDAVQTALDWAHEVRRTANDGISTPLSDTAARIMTTVEPDASVSRRIDEWQRGIDALADYFELTRAREIREELASSLTSARGLLDRMADDPHGPDAWNSATEGLEVVRRYGLEGLPEQLADRGIPAQRFPGSLERAVLQAWVEQQLAEDRRLRPLRAAERDQLVERFRRLDRGLVQAAHAGVIAACNQRRPRRTTVGPAAVLSRQAKLQRRHMPVRKLLSETREVVQLIKPCFMMSPLTVSQFLPSDFLFDVVIFDEASQVLPQDAVNSIYRGNALIVAGDRRQLPPTSFFSAGSDADDDDDWDEDAADSFESILDACKASGVLRELPLRWHYRSRHENLIAFSNHEFYDESMTIFPGAFVRGNSVGVEFFKADGVYDRSNRRDNPREAELVAERVIHHFSTRSKLTLGVVALSRAQAEAIEDAVAKARAQRPDLDRYFTEDRLGGFFVKNLETVQGDERDVIILSIGYGPDAQGKLYAHFGPINREAGGRRLNVAVTRARFRMEVVASFHGGDLPDSPNKSVQNLKRYLQYAERGPAILQTAAALPDAAPESPFEEEVLDALRRWGYDVQPQVGVAGFRIDLGIRHPGAPGSYAIGIECDGAMYHSSKVARDRDRLREEILRGLGWKLHRIWGTDWYRNRKDAERQLREAVETACAADPYAEVAQVRLDEPPLQRGNEVPSVEIVPVTEADRSGWSAPYHALDSAQLRKLREVFSEALGRPDIDIRDWDARRAVAEVAHHIMVAEGPVEEELLIARVREAWGLDRAGQVVQDRIRNALDLLQRSGRATRDGTTWDLPDRPVTVARTPSEQFDRKKVSQVPSVERKIALLGILSESPGLRREELLRETARYFGWLRLGSDIKAALDADIDVLLQQGAVKETPTGLVPSTDPNDTKHRR</sequence>
<dbReference type="PANTHER" id="PTHR10887">
    <property type="entry name" value="DNA2/NAM7 HELICASE FAMILY"/>
    <property type="match status" value="1"/>
</dbReference>
<comment type="caution">
    <text evidence="6">The sequence shown here is derived from an EMBL/GenBank/DDBJ whole genome shotgun (WGS) entry which is preliminary data.</text>
</comment>
<feature type="domain" description="Restriction endonuclease type II-like" evidence="5">
    <location>
        <begin position="1898"/>
        <end position="1994"/>
    </location>
</feature>
<evidence type="ECO:0000259" key="4">
    <source>
        <dbReference type="Pfam" id="PF13087"/>
    </source>
</evidence>
<gene>
    <name evidence="6" type="ORF">NGB36_09030</name>
</gene>
<evidence type="ECO:0000313" key="7">
    <source>
        <dbReference type="Proteomes" id="UP001057702"/>
    </source>
</evidence>
<dbReference type="InterPro" id="IPR049468">
    <property type="entry name" value="Restrct_endonuc-II-like_dom"/>
</dbReference>
<dbReference type="EMBL" id="JANFNG010000005">
    <property type="protein sequence ID" value="MCQ4080742.1"/>
    <property type="molecule type" value="Genomic_DNA"/>
</dbReference>
<dbReference type="InterPro" id="IPR011335">
    <property type="entry name" value="Restrct_endonuc-II-like"/>
</dbReference>
<feature type="domain" description="DNA2/NAM7 helicase-like C-terminal" evidence="4">
    <location>
        <begin position="1670"/>
        <end position="1852"/>
    </location>
</feature>
<dbReference type="Pfam" id="PF13087">
    <property type="entry name" value="AAA_12"/>
    <property type="match status" value="1"/>
</dbReference>
<dbReference type="Pfam" id="PF13195">
    <property type="entry name" value="DUF4011"/>
    <property type="match status" value="1"/>
</dbReference>
<organism evidence="6 7">
    <name type="scientific">Streptomyces humicola</name>
    <dbReference type="NCBI Taxonomy" id="2953240"/>
    <lineage>
        <taxon>Bacteria</taxon>
        <taxon>Bacillati</taxon>
        <taxon>Actinomycetota</taxon>
        <taxon>Actinomycetes</taxon>
        <taxon>Kitasatosporales</taxon>
        <taxon>Streptomycetaceae</taxon>
        <taxon>Streptomyces</taxon>
    </lineage>
</organism>
<dbReference type="Proteomes" id="UP001057702">
    <property type="component" value="Unassembled WGS sequence"/>
</dbReference>
<dbReference type="InterPro" id="IPR041677">
    <property type="entry name" value="DNA2/NAM7_AAA_11"/>
</dbReference>